<dbReference type="OrthoDB" id="982339at2"/>
<dbReference type="STRING" id="688867.SAMN05660236_5825"/>
<evidence type="ECO:0000313" key="2">
    <source>
        <dbReference type="EMBL" id="SKC89342.1"/>
    </source>
</evidence>
<dbReference type="Proteomes" id="UP000190961">
    <property type="component" value="Unassembled WGS sequence"/>
</dbReference>
<dbReference type="RefSeq" id="WP_079690321.1">
    <property type="nucleotide sequence ID" value="NZ_FUZU01000005.1"/>
</dbReference>
<reference evidence="2 3" key="1">
    <citation type="submission" date="2017-02" db="EMBL/GenBank/DDBJ databases">
        <authorList>
            <person name="Peterson S.W."/>
        </authorList>
    </citation>
    <scope>NUCLEOTIDE SEQUENCE [LARGE SCALE GENOMIC DNA]</scope>
    <source>
        <strain evidence="2 3">DSM 25262</strain>
    </source>
</reference>
<keyword evidence="1" id="KW-0175">Coiled coil</keyword>
<protein>
    <submittedName>
        <fullName evidence="2">Uncharacterized protein</fullName>
    </submittedName>
</protein>
<name>A0A1T5MMA2_9BACT</name>
<dbReference type="EMBL" id="FUZU01000005">
    <property type="protein sequence ID" value="SKC89342.1"/>
    <property type="molecule type" value="Genomic_DNA"/>
</dbReference>
<proteinExistence type="predicted"/>
<feature type="coiled-coil region" evidence="1">
    <location>
        <begin position="35"/>
        <end position="72"/>
    </location>
</feature>
<organism evidence="2 3">
    <name type="scientific">Ohtaekwangia koreensis</name>
    <dbReference type="NCBI Taxonomy" id="688867"/>
    <lineage>
        <taxon>Bacteria</taxon>
        <taxon>Pseudomonadati</taxon>
        <taxon>Bacteroidota</taxon>
        <taxon>Cytophagia</taxon>
        <taxon>Cytophagales</taxon>
        <taxon>Fulvivirgaceae</taxon>
        <taxon>Ohtaekwangia</taxon>
    </lineage>
</organism>
<accession>A0A1T5MMA2</accession>
<keyword evidence="3" id="KW-1185">Reference proteome</keyword>
<gene>
    <name evidence="2" type="ORF">SAMN05660236_5825</name>
</gene>
<dbReference type="AlphaFoldDB" id="A0A1T5MMA2"/>
<evidence type="ECO:0000313" key="3">
    <source>
        <dbReference type="Proteomes" id="UP000190961"/>
    </source>
</evidence>
<evidence type="ECO:0000256" key="1">
    <source>
        <dbReference type="SAM" id="Coils"/>
    </source>
</evidence>
<sequence>METQEEGKTEKTFKNFGKRVDDFLVEFNEAGERLRKEFEVKLEELKVSAEKIKKEAENNERWKEVEDNLKKAGDEFGNAFKAAFKKRNP</sequence>